<feature type="transmembrane region" description="Helical" evidence="9">
    <location>
        <begin position="197"/>
        <end position="226"/>
    </location>
</feature>
<evidence type="ECO:0000256" key="10">
    <source>
        <dbReference type="SAM" id="SignalP"/>
    </source>
</evidence>
<dbReference type="Pfam" id="PF02653">
    <property type="entry name" value="BPD_transp_2"/>
    <property type="match status" value="1"/>
</dbReference>
<comment type="caution">
    <text evidence="11">The sequence shown here is derived from an EMBL/GenBank/DDBJ whole genome shotgun (WGS) entry which is preliminary data.</text>
</comment>
<dbReference type="RefSeq" id="WP_386740534.1">
    <property type="nucleotide sequence ID" value="NZ_JBHSMG010000002.1"/>
</dbReference>
<dbReference type="InterPro" id="IPR001851">
    <property type="entry name" value="ABC_transp_permease"/>
</dbReference>
<evidence type="ECO:0000256" key="6">
    <source>
        <dbReference type="ARBA" id="ARBA00022989"/>
    </source>
</evidence>
<dbReference type="EMBL" id="JBHSMG010000002">
    <property type="protein sequence ID" value="MFC5502833.1"/>
    <property type="molecule type" value="Genomic_DNA"/>
</dbReference>
<feature type="transmembrane region" description="Helical" evidence="9">
    <location>
        <begin position="344"/>
        <end position="365"/>
    </location>
</feature>
<feature type="chain" id="PRO_5045220732" evidence="10">
    <location>
        <begin position="18"/>
        <end position="446"/>
    </location>
</feature>
<name>A0ABW0NS61_9MICO</name>
<dbReference type="CDD" id="cd06582">
    <property type="entry name" value="TM_PBP1_LivH_like"/>
    <property type="match status" value="1"/>
</dbReference>
<evidence type="ECO:0000256" key="1">
    <source>
        <dbReference type="ARBA" id="ARBA00004651"/>
    </source>
</evidence>
<evidence type="ECO:0000256" key="7">
    <source>
        <dbReference type="ARBA" id="ARBA00023136"/>
    </source>
</evidence>
<keyword evidence="10" id="KW-0732">Signal</keyword>
<feature type="transmembrane region" description="Helical" evidence="9">
    <location>
        <begin position="377"/>
        <end position="406"/>
    </location>
</feature>
<accession>A0ABW0NS61</accession>
<feature type="transmembrane region" description="Helical" evidence="9">
    <location>
        <begin position="246"/>
        <end position="267"/>
    </location>
</feature>
<keyword evidence="3" id="KW-1003">Cell membrane</keyword>
<evidence type="ECO:0000256" key="5">
    <source>
        <dbReference type="ARBA" id="ARBA00022970"/>
    </source>
</evidence>
<keyword evidence="7 9" id="KW-0472">Membrane</keyword>
<gene>
    <name evidence="11" type="ORF">ACFPJ4_11335</name>
</gene>
<dbReference type="Proteomes" id="UP001596039">
    <property type="component" value="Unassembled WGS sequence"/>
</dbReference>
<keyword evidence="5" id="KW-0029">Amino-acid transport</keyword>
<feature type="transmembrane region" description="Helical" evidence="9">
    <location>
        <begin position="412"/>
        <end position="433"/>
    </location>
</feature>
<evidence type="ECO:0000256" key="8">
    <source>
        <dbReference type="ARBA" id="ARBA00037998"/>
    </source>
</evidence>
<reference evidence="12" key="1">
    <citation type="journal article" date="2019" name="Int. J. Syst. Evol. Microbiol.">
        <title>The Global Catalogue of Microorganisms (GCM) 10K type strain sequencing project: providing services to taxonomists for standard genome sequencing and annotation.</title>
        <authorList>
            <consortium name="The Broad Institute Genomics Platform"/>
            <consortium name="The Broad Institute Genome Sequencing Center for Infectious Disease"/>
            <person name="Wu L."/>
            <person name="Ma J."/>
        </authorList>
    </citation>
    <scope>NUCLEOTIDE SEQUENCE [LARGE SCALE GENOMIC DNA]</scope>
    <source>
        <strain evidence="12">CGMCC 4.6997</strain>
    </source>
</reference>
<evidence type="ECO:0000256" key="4">
    <source>
        <dbReference type="ARBA" id="ARBA00022692"/>
    </source>
</evidence>
<organism evidence="11 12">
    <name type="scientific">Lysinimonas soli</name>
    <dbReference type="NCBI Taxonomy" id="1074233"/>
    <lineage>
        <taxon>Bacteria</taxon>
        <taxon>Bacillati</taxon>
        <taxon>Actinomycetota</taxon>
        <taxon>Actinomycetes</taxon>
        <taxon>Micrococcales</taxon>
        <taxon>Microbacteriaceae</taxon>
        <taxon>Lysinimonas</taxon>
    </lineage>
</organism>
<proteinExistence type="inferred from homology"/>
<comment type="similarity">
    <text evidence="8">Belongs to the binding-protein-dependent transport system permease family. LivHM subfamily.</text>
</comment>
<comment type="subcellular location">
    <subcellularLocation>
        <location evidence="1">Cell membrane</location>
        <topology evidence="1">Multi-pass membrane protein</topology>
    </subcellularLocation>
</comment>
<evidence type="ECO:0000256" key="3">
    <source>
        <dbReference type="ARBA" id="ARBA00022475"/>
    </source>
</evidence>
<keyword evidence="6 9" id="KW-1133">Transmembrane helix</keyword>
<keyword evidence="12" id="KW-1185">Reference proteome</keyword>
<dbReference type="PANTHER" id="PTHR11795">
    <property type="entry name" value="BRANCHED-CHAIN AMINO ACID TRANSPORT SYSTEM PERMEASE PROTEIN LIVH"/>
    <property type="match status" value="1"/>
</dbReference>
<evidence type="ECO:0000256" key="2">
    <source>
        <dbReference type="ARBA" id="ARBA00022448"/>
    </source>
</evidence>
<evidence type="ECO:0000313" key="12">
    <source>
        <dbReference type="Proteomes" id="UP001596039"/>
    </source>
</evidence>
<evidence type="ECO:0000313" key="11">
    <source>
        <dbReference type="EMBL" id="MFC5502833.1"/>
    </source>
</evidence>
<keyword evidence="4 9" id="KW-0812">Transmembrane</keyword>
<dbReference type="InterPro" id="IPR052157">
    <property type="entry name" value="BCAA_transport_permease"/>
</dbReference>
<dbReference type="PANTHER" id="PTHR11795:SF449">
    <property type="entry name" value="BRANCHED-CHAIN AMINO ACID TRANSPORT PERMEASE PROTEIN LIVH-RELATED"/>
    <property type="match status" value="1"/>
</dbReference>
<evidence type="ECO:0000256" key="9">
    <source>
        <dbReference type="SAM" id="Phobius"/>
    </source>
</evidence>
<feature type="transmembrane region" description="Helical" evidence="9">
    <location>
        <begin position="162"/>
        <end position="185"/>
    </location>
</feature>
<keyword evidence="2" id="KW-0813">Transport</keyword>
<feature type="signal peptide" evidence="10">
    <location>
        <begin position="1"/>
        <end position="17"/>
    </location>
</feature>
<feature type="transmembrane region" description="Helical" evidence="9">
    <location>
        <begin position="298"/>
        <end position="316"/>
    </location>
</feature>
<protein>
    <submittedName>
        <fullName evidence="11">Branched-chain amino acid ABC transporter permease</fullName>
    </submittedName>
</protein>
<sequence>MLVAVGAMAFSAVPAIAATRADPTDSPSPTPTATAPAQYAEIWVRVAADKSNVPGVVVKVTGPKGFSQSFTTGADGKVAAGVPRSGDYTFALDASSLPDKTLGPAINPLKITISSGDQGDPAYFLLTPSGASLNPGNSASPSPGSGGGGGDSTDYFSLVTNLFVNGVIFGLLLALASIGVSLIYGTTGLNNFAHGELVTFGALAGYVLSGILHAPIVVALIGSFVLGGVFGYVQDLGLWKPLRKRGVGLIPLMIVSIGLSLALRYFYQFLFGPDQLVLPVPTGTTVTFGPVHLRQIDLISVVICIVMLLLVAFLLLRTRIGKATRAVADNKSLAAASGINVERIIRIVWTGAGALAGLAGVLIGYHQTLRWDTGASILLLIFAAVTLGGFGTAFGALVGSLIIGLLVNLSTLVIPANVQNAAALVVMILILLVRPQGIFGRRERIG</sequence>